<protein>
    <submittedName>
        <fullName evidence="2">Uncharacterized protein</fullName>
    </submittedName>
</protein>
<dbReference type="Proteomes" id="UP000050164">
    <property type="component" value="Unassembled WGS sequence"/>
</dbReference>
<accession>A0A655A356</accession>
<sequence>MVSPSFSGTGDGSGGAASSTCCEPSRLVCPILAVAFFGSVTSFFRLSVSVATQFFNLIARIDPTQTSATMTRLLPLIANVSGICT</sequence>
<feature type="region of interest" description="Disordered" evidence="1">
    <location>
        <begin position="1"/>
        <end position="20"/>
    </location>
</feature>
<gene>
    <name evidence="2" type="ORF">ERS027659_02118</name>
</gene>
<evidence type="ECO:0000313" key="2">
    <source>
        <dbReference type="EMBL" id="CKR74914.1"/>
    </source>
</evidence>
<evidence type="ECO:0000256" key="1">
    <source>
        <dbReference type="SAM" id="MobiDB-lite"/>
    </source>
</evidence>
<name>A0A655A356_MYCTX</name>
<organism evidence="2 3">
    <name type="scientific">Mycobacterium tuberculosis</name>
    <dbReference type="NCBI Taxonomy" id="1773"/>
    <lineage>
        <taxon>Bacteria</taxon>
        <taxon>Bacillati</taxon>
        <taxon>Actinomycetota</taxon>
        <taxon>Actinomycetes</taxon>
        <taxon>Mycobacteriales</taxon>
        <taxon>Mycobacteriaceae</taxon>
        <taxon>Mycobacterium</taxon>
        <taxon>Mycobacterium tuberculosis complex</taxon>
    </lineage>
</organism>
<dbReference type="AlphaFoldDB" id="A0A655A356"/>
<proteinExistence type="predicted"/>
<evidence type="ECO:0000313" key="3">
    <source>
        <dbReference type="Proteomes" id="UP000050164"/>
    </source>
</evidence>
<reference evidence="2 3" key="1">
    <citation type="submission" date="2015-03" db="EMBL/GenBank/DDBJ databases">
        <authorList>
            <consortium name="Pathogen Informatics"/>
        </authorList>
    </citation>
    <scope>NUCLEOTIDE SEQUENCE [LARGE SCALE GENOMIC DNA]</scope>
    <source>
        <strain evidence="2 3">Bir 185</strain>
    </source>
</reference>
<dbReference type="EMBL" id="CNFT01000469">
    <property type="protein sequence ID" value="CKR74914.1"/>
    <property type="molecule type" value="Genomic_DNA"/>
</dbReference>